<dbReference type="EMBL" id="MFLW01000028">
    <property type="protein sequence ID" value="OGG77906.1"/>
    <property type="molecule type" value="Genomic_DNA"/>
</dbReference>
<proteinExistence type="predicted"/>
<organism evidence="1 2">
    <name type="scientific">Candidatus Kaiserbacteria bacterium RIFCSPLOWO2_01_FULL_52_12b</name>
    <dbReference type="NCBI Taxonomy" id="1798509"/>
    <lineage>
        <taxon>Bacteria</taxon>
        <taxon>Candidatus Kaiseribacteriota</taxon>
    </lineage>
</organism>
<comment type="caution">
    <text evidence="1">The sequence shown here is derived from an EMBL/GenBank/DDBJ whole genome shotgun (WGS) entry which is preliminary data.</text>
</comment>
<sequence>MHITIKATHQELTLATREFIEGKFSALGKLMAGSASPATLSCEIEESIAVERAGARYRAEGNLSVDGKLFRAEAASNTLEGAIDRVRDDLMREVRRARGKERGLLKRGGAALKRMLRFGR</sequence>
<accession>A0A1F6EWA5</accession>
<reference evidence="1 2" key="1">
    <citation type="journal article" date="2016" name="Nat. Commun.">
        <title>Thousands of microbial genomes shed light on interconnected biogeochemical processes in an aquifer system.</title>
        <authorList>
            <person name="Anantharaman K."/>
            <person name="Brown C.T."/>
            <person name="Hug L.A."/>
            <person name="Sharon I."/>
            <person name="Castelle C.J."/>
            <person name="Probst A.J."/>
            <person name="Thomas B.C."/>
            <person name="Singh A."/>
            <person name="Wilkins M.J."/>
            <person name="Karaoz U."/>
            <person name="Brodie E.L."/>
            <person name="Williams K.H."/>
            <person name="Hubbard S.S."/>
            <person name="Banfield J.F."/>
        </authorList>
    </citation>
    <scope>NUCLEOTIDE SEQUENCE [LARGE SCALE GENOMIC DNA]</scope>
</reference>
<evidence type="ECO:0000313" key="2">
    <source>
        <dbReference type="Proteomes" id="UP000178811"/>
    </source>
</evidence>
<evidence type="ECO:0000313" key="1">
    <source>
        <dbReference type="EMBL" id="OGG77906.1"/>
    </source>
</evidence>
<dbReference type="InterPro" id="IPR003489">
    <property type="entry name" value="RHF/RaiA"/>
</dbReference>
<dbReference type="Proteomes" id="UP000178811">
    <property type="component" value="Unassembled WGS sequence"/>
</dbReference>
<dbReference type="SUPFAM" id="SSF69754">
    <property type="entry name" value="Ribosome binding protein Y (YfiA homologue)"/>
    <property type="match status" value="1"/>
</dbReference>
<gene>
    <name evidence="1" type="ORF">A3A36_02420</name>
</gene>
<protein>
    <recommendedName>
        <fullName evidence="3">Ribosomal subunit interface protein</fullName>
    </recommendedName>
</protein>
<evidence type="ECO:0008006" key="3">
    <source>
        <dbReference type="Google" id="ProtNLM"/>
    </source>
</evidence>
<dbReference type="InterPro" id="IPR036567">
    <property type="entry name" value="RHF-like"/>
</dbReference>
<name>A0A1F6EWA5_9BACT</name>
<dbReference type="Gene3D" id="3.30.160.100">
    <property type="entry name" value="Ribosome hibernation promotion factor-like"/>
    <property type="match status" value="1"/>
</dbReference>
<dbReference type="AlphaFoldDB" id="A0A1F6EWA5"/>
<dbReference type="Pfam" id="PF02482">
    <property type="entry name" value="Ribosomal_S30AE"/>
    <property type="match status" value="1"/>
</dbReference>